<dbReference type="Proteomes" id="UP000187651">
    <property type="component" value="Unassembled WGS sequence"/>
</dbReference>
<organism evidence="2 3">
    <name type="scientific">Lachnospira pectinoschiza</name>
    <dbReference type="NCBI Taxonomy" id="28052"/>
    <lineage>
        <taxon>Bacteria</taxon>
        <taxon>Bacillati</taxon>
        <taxon>Bacillota</taxon>
        <taxon>Clostridia</taxon>
        <taxon>Lachnospirales</taxon>
        <taxon>Lachnospiraceae</taxon>
        <taxon>Lachnospira</taxon>
    </lineage>
</organism>
<proteinExistence type="predicted"/>
<gene>
    <name evidence="2" type="ORF">SAMN05216544_2048</name>
</gene>
<evidence type="ECO:0000313" key="2">
    <source>
        <dbReference type="EMBL" id="SDN16866.1"/>
    </source>
</evidence>
<dbReference type="AlphaFoldDB" id="A0A1G9Z8E7"/>
<dbReference type="RefSeq" id="WP_074522057.1">
    <property type="nucleotide sequence ID" value="NZ_FNHZ01000007.1"/>
</dbReference>
<reference evidence="3" key="1">
    <citation type="submission" date="2016-10" db="EMBL/GenBank/DDBJ databases">
        <authorList>
            <person name="Varghese N."/>
            <person name="Submissions S."/>
        </authorList>
    </citation>
    <scope>NUCLEOTIDE SEQUENCE [LARGE SCALE GENOMIC DNA]</scope>
    <source>
        <strain evidence="3">M83</strain>
    </source>
</reference>
<dbReference type="EMBL" id="FNHZ01000007">
    <property type="protein sequence ID" value="SDN16866.1"/>
    <property type="molecule type" value="Genomic_DNA"/>
</dbReference>
<dbReference type="OrthoDB" id="2065997at2"/>
<keyword evidence="1" id="KW-0812">Transmembrane</keyword>
<evidence type="ECO:0000256" key="1">
    <source>
        <dbReference type="SAM" id="Phobius"/>
    </source>
</evidence>
<protein>
    <submittedName>
        <fullName evidence="2">Uncharacterized protein</fullName>
    </submittedName>
</protein>
<keyword evidence="1" id="KW-0472">Membrane</keyword>
<name>A0A1G9Z8E7_9FIRM</name>
<evidence type="ECO:0000313" key="3">
    <source>
        <dbReference type="Proteomes" id="UP000187651"/>
    </source>
</evidence>
<sequence>MKEFISKKRENKDLKEMKRVVPGKVIALVFIALIAVVMIIGFIIYNNRFDVRDYISVSYVGANDYASPEFSVDKEGLKNALIGDKTDANVLSAINSLVNSIEVSSDATDLSNGDKIEVYINYDSSYEDAAGVKLNLTKYSLRVDGISSGTKISLFDNIEVTFQGISPEATVLITNNASDEYLQSLTFTADKTTNISFGDTVIVSCDQSYEDIARHGYLVDSLEASYTADKLGEYINGVEDIDISVINEIVEEAKSAITTETNDTTFRMLYKASGNKDYLKQANAETATDIALVSKYLLANGTNGSDYNNVIILLFSAKISNQESSETVYFAFSYYNSYISVDNQFDVVRNLSTENYEVSTNLDSLVNSLINSQKERYTVYELSN</sequence>
<keyword evidence="1" id="KW-1133">Transmembrane helix</keyword>
<feature type="transmembrane region" description="Helical" evidence="1">
    <location>
        <begin position="21"/>
        <end position="45"/>
    </location>
</feature>
<keyword evidence="3" id="KW-1185">Reference proteome</keyword>
<accession>A0A1G9Z8E7</accession>